<dbReference type="Proteomes" id="UP000035199">
    <property type="component" value="Chromosome"/>
</dbReference>
<accession>A0A0G3H0W6</accession>
<gene>
    <name evidence="1" type="ORF">CMUST_13810</name>
</gene>
<dbReference type="Pfam" id="PF10722">
    <property type="entry name" value="YbjN"/>
    <property type="match status" value="1"/>
</dbReference>
<dbReference type="RefSeq" id="WP_047262960.1">
    <property type="nucleotide sequence ID" value="NZ_CP011542.1"/>
</dbReference>
<dbReference type="STRING" id="571915.CMUST_13810"/>
<reference evidence="1 2" key="1">
    <citation type="journal article" date="2015" name="Genome Announc.">
        <title>Complete Genome Sequence of the Type Strain Corynebacterium mustelae DSM 45274, Isolated from Various Tissues of a Male Ferret with Lethal Sepsis.</title>
        <authorList>
            <person name="Ruckert C."/>
            <person name="Eimer J."/>
            <person name="Winkler A."/>
            <person name="Tauch A."/>
        </authorList>
    </citation>
    <scope>NUCLEOTIDE SEQUENCE [LARGE SCALE GENOMIC DNA]</scope>
    <source>
        <strain evidence="1 2">DSM 45274</strain>
    </source>
</reference>
<dbReference type="KEGG" id="cmv:CMUST_13810"/>
<protein>
    <submittedName>
        <fullName evidence="1">Putative bacterial sensory transduction regulator</fullName>
    </submittedName>
</protein>
<name>A0A0G3H0W6_9CORY</name>
<organism evidence="1 2">
    <name type="scientific">Corynebacterium mustelae</name>
    <dbReference type="NCBI Taxonomy" id="571915"/>
    <lineage>
        <taxon>Bacteria</taxon>
        <taxon>Bacillati</taxon>
        <taxon>Actinomycetota</taxon>
        <taxon>Actinomycetes</taxon>
        <taxon>Mycobacteriales</taxon>
        <taxon>Corynebacteriaceae</taxon>
        <taxon>Corynebacterium</taxon>
    </lineage>
</organism>
<dbReference type="AlphaFoldDB" id="A0A0G3H0W6"/>
<evidence type="ECO:0000313" key="2">
    <source>
        <dbReference type="Proteomes" id="UP000035199"/>
    </source>
</evidence>
<proteinExistence type="predicted"/>
<dbReference type="EMBL" id="CP011542">
    <property type="protein sequence ID" value="AKK07056.1"/>
    <property type="molecule type" value="Genomic_DNA"/>
</dbReference>
<dbReference type="PATRIC" id="fig|571915.4.peg.2965"/>
<sequence>MSTEFPLVTPERLTHILAGYGVVPEIDGDYLAAELDGLFLLMQIQAPQVMRMAVIRENVPIAAERFPELEAWSGFSNRMSMFGKTVVGSDADSGVFVRRDCAFPIRNGASDEQLQEWIDAGFESAFELFDALRFDLNLP</sequence>
<evidence type="ECO:0000313" key="1">
    <source>
        <dbReference type="EMBL" id="AKK07056.1"/>
    </source>
</evidence>
<dbReference type="InterPro" id="IPR019660">
    <property type="entry name" value="Put_sensory_transdc_reg_YbjN"/>
</dbReference>
<reference evidence="2" key="2">
    <citation type="submission" date="2015-05" db="EMBL/GenBank/DDBJ databases">
        <title>Complete genome sequence of Corynebacterium mustelae DSM 45274, isolated from various tissues of a male ferret with lethal sepsis.</title>
        <authorList>
            <person name="Ruckert C."/>
            <person name="Albersmeier A."/>
            <person name="Winkler A."/>
            <person name="Tauch A."/>
        </authorList>
    </citation>
    <scope>NUCLEOTIDE SEQUENCE [LARGE SCALE GENOMIC DNA]</scope>
    <source>
        <strain evidence="2">DSM 45274</strain>
    </source>
</reference>
<keyword evidence="2" id="KW-1185">Reference proteome</keyword>